<dbReference type="EnsemblProtists" id="EKX51975">
    <property type="protein sequence ID" value="EKX51975"/>
    <property type="gene ID" value="GUITHDRAFT_134286"/>
</dbReference>
<evidence type="ECO:0000256" key="1">
    <source>
        <dbReference type="SAM" id="MobiDB-lite"/>
    </source>
</evidence>
<feature type="region of interest" description="Disordered" evidence="1">
    <location>
        <begin position="73"/>
        <end position="95"/>
    </location>
</feature>
<evidence type="ECO:0000313" key="2">
    <source>
        <dbReference type="EMBL" id="EKX51975.1"/>
    </source>
</evidence>
<dbReference type="RefSeq" id="XP_005838955.1">
    <property type="nucleotide sequence ID" value="XM_005838898.1"/>
</dbReference>
<dbReference type="PaxDb" id="55529-EKX51975"/>
<dbReference type="Proteomes" id="UP000011087">
    <property type="component" value="Unassembled WGS sequence"/>
</dbReference>
<gene>
    <name evidence="2" type="ORF">GUITHDRAFT_134286</name>
</gene>
<feature type="compositionally biased region" description="Low complexity" evidence="1">
    <location>
        <begin position="1"/>
        <end position="15"/>
    </location>
</feature>
<evidence type="ECO:0000313" key="4">
    <source>
        <dbReference type="Proteomes" id="UP000011087"/>
    </source>
</evidence>
<dbReference type="GeneID" id="17308425"/>
<keyword evidence="4" id="KW-1185">Reference proteome</keyword>
<organism evidence="2">
    <name type="scientific">Guillardia theta (strain CCMP2712)</name>
    <name type="common">Cryptophyte</name>
    <dbReference type="NCBI Taxonomy" id="905079"/>
    <lineage>
        <taxon>Eukaryota</taxon>
        <taxon>Cryptophyceae</taxon>
        <taxon>Pyrenomonadales</taxon>
        <taxon>Geminigeraceae</taxon>
        <taxon>Guillardia</taxon>
    </lineage>
</organism>
<dbReference type="OrthoDB" id="10613244at2759"/>
<reference evidence="4" key="2">
    <citation type="submission" date="2012-11" db="EMBL/GenBank/DDBJ databases">
        <authorList>
            <person name="Kuo A."/>
            <person name="Curtis B.A."/>
            <person name="Tanifuji G."/>
            <person name="Burki F."/>
            <person name="Gruber A."/>
            <person name="Irimia M."/>
            <person name="Maruyama S."/>
            <person name="Arias M.C."/>
            <person name="Ball S.G."/>
            <person name="Gile G.H."/>
            <person name="Hirakawa Y."/>
            <person name="Hopkins J.F."/>
            <person name="Rensing S.A."/>
            <person name="Schmutz J."/>
            <person name="Symeonidi A."/>
            <person name="Elias M."/>
            <person name="Eveleigh R.J."/>
            <person name="Herman E.K."/>
            <person name="Klute M.J."/>
            <person name="Nakayama T."/>
            <person name="Obornik M."/>
            <person name="Reyes-Prieto A."/>
            <person name="Armbrust E.V."/>
            <person name="Aves S.J."/>
            <person name="Beiko R.G."/>
            <person name="Coutinho P."/>
            <person name="Dacks J.B."/>
            <person name="Durnford D.G."/>
            <person name="Fast N.M."/>
            <person name="Green B.R."/>
            <person name="Grisdale C."/>
            <person name="Hempe F."/>
            <person name="Henrissat B."/>
            <person name="Hoppner M.P."/>
            <person name="Ishida K.-I."/>
            <person name="Kim E."/>
            <person name="Koreny L."/>
            <person name="Kroth P.G."/>
            <person name="Liu Y."/>
            <person name="Malik S.-B."/>
            <person name="Maier U.G."/>
            <person name="McRose D."/>
            <person name="Mock T."/>
            <person name="Neilson J.A."/>
            <person name="Onodera N.T."/>
            <person name="Poole A.M."/>
            <person name="Pritham E.J."/>
            <person name="Richards T.A."/>
            <person name="Rocap G."/>
            <person name="Roy S.W."/>
            <person name="Sarai C."/>
            <person name="Schaack S."/>
            <person name="Shirato S."/>
            <person name="Slamovits C.H."/>
            <person name="Spencer D.F."/>
            <person name="Suzuki S."/>
            <person name="Worden A.Z."/>
            <person name="Zauner S."/>
            <person name="Barry K."/>
            <person name="Bell C."/>
            <person name="Bharti A.K."/>
            <person name="Crow J.A."/>
            <person name="Grimwood J."/>
            <person name="Kramer R."/>
            <person name="Lindquist E."/>
            <person name="Lucas S."/>
            <person name="Salamov A."/>
            <person name="McFadden G.I."/>
            <person name="Lane C.E."/>
            <person name="Keeling P.J."/>
            <person name="Gray M.W."/>
            <person name="Grigoriev I.V."/>
            <person name="Archibald J.M."/>
        </authorList>
    </citation>
    <scope>NUCLEOTIDE SEQUENCE</scope>
    <source>
        <strain evidence="4">CCMP2712</strain>
    </source>
</reference>
<dbReference type="AlphaFoldDB" id="L1JUU2"/>
<name>L1JUU2_GUITC</name>
<sequence length="280" mass="30801">MAGPAAAAAAHPGAATDDWSGDRSGERLMGQWWDVVAYEAENADKGGNQDEVAKLKAKLEQLEKEKNSLIGERQNLMKKDVQSPPPASQSPVQKEKPITDVFGTIPKNMNIIVFRESSSTIMWGALSPTLIVLSTSCFPALLSLTCWGGWVIQFASIYDDGLILFKKKLLDAINNQDWDEVTKLSDDGGPLDQLIFQPLYFWVSTIGPDAAQQGDKQYAEALEGIFKETKEKVLKLKAAAIYKDKAGALQLWADLKLLLNRFARLANEKIPQDVPPLGEI</sequence>
<proteinExistence type="predicted"/>
<feature type="region of interest" description="Disordered" evidence="1">
    <location>
        <begin position="1"/>
        <end position="25"/>
    </location>
</feature>
<dbReference type="HOGENOM" id="CLU_995504_0_0_1"/>
<dbReference type="KEGG" id="gtt:GUITHDRAFT_134286"/>
<reference evidence="2 4" key="1">
    <citation type="journal article" date="2012" name="Nature">
        <title>Algal genomes reveal evolutionary mosaicism and the fate of nucleomorphs.</title>
        <authorList>
            <consortium name="DOE Joint Genome Institute"/>
            <person name="Curtis B.A."/>
            <person name="Tanifuji G."/>
            <person name="Burki F."/>
            <person name="Gruber A."/>
            <person name="Irimia M."/>
            <person name="Maruyama S."/>
            <person name="Arias M.C."/>
            <person name="Ball S.G."/>
            <person name="Gile G.H."/>
            <person name="Hirakawa Y."/>
            <person name="Hopkins J.F."/>
            <person name="Kuo A."/>
            <person name="Rensing S.A."/>
            <person name="Schmutz J."/>
            <person name="Symeonidi A."/>
            <person name="Elias M."/>
            <person name="Eveleigh R.J."/>
            <person name="Herman E.K."/>
            <person name="Klute M.J."/>
            <person name="Nakayama T."/>
            <person name="Obornik M."/>
            <person name="Reyes-Prieto A."/>
            <person name="Armbrust E.V."/>
            <person name="Aves S.J."/>
            <person name="Beiko R.G."/>
            <person name="Coutinho P."/>
            <person name="Dacks J.B."/>
            <person name="Durnford D.G."/>
            <person name="Fast N.M."/>
            <person name="Green B.R."/>
            <person name="Grisdale C.J."/>
            <person name="Hempel F."/>
            <person name="Henrissat B."/>
            <person name="Hoppner M.P."/>
            <person name="Ishida K."/>
            <person name="Kim E."/>
            <person name="Koreny L."/>
            <person name="Kroth P.G."/>
            <person name="Liu Y."/>
            <person name="Malik S.B."/>
            <person name="Maier U.G."/>
            <person name="McRose D."/>
            <person name="Mock T."/>
            <person name="Neilson J.A."/>
            <person name="Onodera N.T."/>
            <person name="Poole A.M."/>
            <person name="Pritham E.J."/>
            <person name="Richards T.A."/>
            <person name="Rocap G."/>
            <person name="Roy S.W."/>
            <person name="Sarai C."/>
            <person name="Schaack S."/>
            <person name="Shirato S."/>
            <person name="Slamovits C.H."/>
            <person name="Spencer D.F."/>
            <person name="Suzuki S."/>
            <person name="Worden A.Z."/>
            <person name="Zauner S."/>
            <person name="Barry K."/>
            <person name="Bell C."/>
            <person name="Bharti A.K."/>
            <person name="Crow J.A."/>
            <person name="Grimwood J."/>
            <person name="Kramer R."/>
            <person name="Lindquist E."/>
            <person name="Lucas S."/>
            <person name="Salamov A."/>
            <person name="McFadden G.I."/>
            <person name="Lane C.E."/>
            <person name="Keeling P.J."/>
            <person name="Gray M.W."/>
            <person name="Grigoriev I.V."/>
            <person name="Archibald J.M."/>
        </authorList>
    </citation>
    <scope>NUCLEOTIDE SEQUENCE</scope>
    <source>
        <strain evidence="2 4">CCMP2712</strain>
    </source>
</reference>
<accession>L1JUU2</accession>
<dbReference type="EMBL" id="JH992974">
    <property type="protein sequence ID" value="EKX51975.1"/>
    <property type="molecule type" value="Genomic_DNA"/>
</dbReference>
<reference evidence="3" key="3">
    <citation type="submission" date="2015-06" db="UniProtKB">
        <authorList>
            <consortium name="EnsemblProtists"/>
        </authorList>
    </citation>
    <scope>IDENTIFICATION</scope>
</reference>
<evidence type="ECO:0000313" key="3">
    <source>
        <dbReference type="EnsemblProtists" id="EKX51975"/>
    </source>
</evidence>
<protein>
    <submittedName>
        <fullName evidence="2 3">Uncharacterized protein</fullName>
    </submittedName>
</protein>